<proteinExistence type="predicted"/>
<dbReference type="EMBL" id="CAJVPY010014754">
    <property type="protein sequence ID" value="CAG8748167.1"/>
    <property type="molecule type" value="Genomic_DNA"/>
</dbReference>
<name>A0A9N9NQ66_9GLOM</name>
<comment type="caution">
    <text evidence="1">The sequence shown here is derived from an EMBL/GenBank/DDBJ whole genome shotgun (WGS) entry which is preliminary data.</text>
</comment>
<protein>
    <submittedName>
        <fullName evidence="1">317_t:CDS:1</fullName>
    </submittedName>
</protein>
<reference evidence="1" key="1">
    <citation type="submission" date="2021-06" db="EMBL/GenBank/DDBJ databases">
        <authorList>
            <person name="Kallberg Y."/>
            <person name="Tangrot J."/>
            <person name="Rosling A."/>
        </authorList>
    </citation>
    <scope>NUCLEOTIDE SEQUENCE</scope>
    <source>
        <strain evidence="1">MA453B</strain>
    </source>
</reference>
<feature type="non-terminal residue" evidence="1">
    <location>
        <position position="1"/>
    </location>
</feature>
<dbReference type="Proteomes" id="UP000789405">
    <property type="component" value="Unassembled WGS sequence"/>
</dbReference>
<keyword evidence="2" id="KW-1185">Reference proteome</keyword>
<gene>
    <name evidence="1" type="ORF">DERYTH_LOCUS16632</name>
</gene>
<dbReference type="OrthoDB" id="2358876at2759"/>
<accession>A0A9N9NQ66</accession>
<organism evidence="1 2">
    <name type="scientific">Dentiscutata erythropus</name>
    <dbReference type="NCBI Taxonomy" id="1348616"/>
    <lineage>
        <taxon>Eukaryota</taxon>
        <taxon>Fungi</taxon>
        <taxon>Fungi incertae sedis</taxon>
        <taxon>Mucoromycota</taxon>
        <taxon>Glomeromycotina</taxon>
        <taxon>Glomeromycetes</taxon>
        <taxon>Diversisporales</taxon>
        <taxon>Gigasporaceae</taxon>
        <taxon>Dentiscutata</taxon>
    </lineage>
</organism>
<dbReference type="AlphaFoldDB" id="A0A9N9NQ66"/>
<evidence type="ECO:0000313" key="1">
    <source>
        <dbReference type="EMBL" id="CAG8748167.1"/>
    </source>
</evidence>
<sequence>TPTTEANNLETDKTCKTVSSFFILPKFFAALNNIYRIKENPENFKDITDTVKLLKEILCVVEAKSSDIEHGFTQNLVQLKCACTTNRNINTNGKRRSVGYVHGVVTTGEKWFFTVVTTENQIGAIHVPYILHLSDKDIADKKLEDDVRLLFLVL</sequence>
<evidence type="ECO:0000313" key="2">
    <source>
        <dbReference type="Proteomes" id="UP000789405"/>
    </source>
</evidence>